<reference evidence="1 2" key="1">
    <citation type="journal article" date="2018" name="Front. Plant Sci.">
        <title>Red Clover (Trifolium pratense) and Zigzag Clover (T. medium) - A Picture of Genomic Similarities and Differences.</title>
        <authorList>
            <person name="Dluhosova J."/>
            <person name="Istvanek J."/>
            <person name="Nedelnik J."/>
            <person name="Repkova J."/>
        </authorList>
    </citation>
    <scope>NUCLEOTIDE SEQUENCE [LARGE SCALE GENOMIC DNA]</scope>
    <source>
        <strain evidence="2">cv. 10/8</strain>
        <tissue evidence="1">Leaf</tissue>
    </source>
</reference>
<proteinExistence type="predicted"/>
<keyword evidence="2" id="KW-1185">Reference proteome</keyword>
<evidence type="ECO:0000313" key="1">
    <source>
        <dbReference type="EMBL" id="MCH99248.1"/>
    </source>
</evidence>
<sequence length="34" mass="3975">DPHFFQGFCLSVTKLPSRKDEDDMRRAYTTNNGQ</sequence>
<accession>A0A392NJF6</accession>
<comment type="caution">
    <text evidence="1">The sequence shown here is derived from an EMBL/GenBank/DDBJ whole genome shotgun (WGS) entry which is preliminary data.</text>
</comment>
<organism evidence="1 2">
    <name type="scientific">Trifolium medium</name>
    <dbReference type="NCBI Taxonomy" id="97028"/>
    <lineage>
        <taxon>Eukaryota</taxon>
        <taxon>Viridiplantae</taxon>
        <taxon>Streptophyta</taxon>
        <taxon>Embryophyta</taxon>
        <taxon>Tracheophyta</taxon>
        <taxon>Spermatophyta</taxon>
        <taxon>Magnoliopsida</taxon>
        <taxon>eudicotyledons</taxon>
        <taxon>Gunneridae</taxon>
        <taxon>Pentapetalae</taxon>
        <taxon>rosids</taxon>
        <taxon>fabids</taxon>
        <taxon>Fabales</taxon>
        <taxon>Fabaceae</taxon>
        <taxon>Papilionoideae</taxon>
        <taxon>50 kb inversion clade</taxon>
        <taxon>NPAAA clade</taxon>
        <taxon>Hologalegina</taxon>
        <taxon>IRL clade</taxon>
        <taxon>Trifolieae</taxon>
        <taxon>Trifolium</taxon>
    </lineage>
</organism>
<evidence type="ECO:0000313" key="2">
    <source>
        <dbReference type="Proteomes" id="UP000265520"/>
    </source>
</evidence>
<name>A0A392NJF6_9FABA</name>
<dbReference type="AlphaFoldDB" id="A0A392NJF6"/>
<dbReference type="EMBL" id="LXQA010039795">
    <property type="protein sequence ID" value="MCH99248.1"/>
    <property type="molecule type" value="Genomic_DNA"/>
</dbReference>
<dbReference type="Proteomes" id="UP000265520">
    <property type="component" value="Unassembled WGS sequence"/>
</dbReference>
<feature type="non-terminal residue" evidence="1">
    <location>
        <position position="1"/>
    </location>
</feature>
<protein>
    <submittedName>
        <fullName evidence="1">Uncharacterized protein</fullName>
    </submittedName>
</protein>